<comment type="subcellular location">
    <subcellularLocation>
        <location evidence="3">Cell surface</location>
    </subcellularLocation>
    <subcellularLocation>
        <location evidence="2">Endoplasmic reticulum</location>
    </subcellularLocation>
    <subcellularLocation>
        <location evidence="4">Golgi apparatus</location>
        <location evidence="4">Golgi stack</location>
    </subcellularLocation>
</comment>
<evidence type="ECO:0000256" key="6">
    <source>
        <dbReference type="ARBA" id="ARBA00022723"/>
    </source>
</evidence>
<evidence type="ECO:0000256" key="1">
    <source>
        <dbReference type="ARBA" id="ARBA00001913"/>
    </source>
</evidence>
<keyword evidence="10" id="KW-0106">Calcium</keyword>
<comment type="cofactor">
    <cofactor evidence="1">
        <name>Ca(2+)</name>
        <dbReference type="ChEBI" id="CHEBI:29108"/>
    </cofactor>
</comment>
<dbReference type="GO" id="GO:0046872">
    <property type="term" value="F:metal ion binding"/>
    <property type="evidence" value="ECO:0007669"/>
    <property type="project" value="UniProtKB-KW"/>
</dbReference>
<dbReference type="GO" id="GO:0005539">
    <property type="term" value="F:glycosaminoglycan binding"/>
    <property type="evidence" value="ECO:0007669"/>
    <property type="project" value="TreeGrafter"/>
</dbReference>
<feature type="domain" description="Extracellular sulfatase C-terminal" evidence="17">
    <location>
        <begin position="426"/>
        <end position="570"/>
    </location>
</feature>
<keyword evidence="12" id="KW-0325">Glycoprotein</keyword>
<name>A0A8C1UQC9_CYPCA</name>
<dbReference type="GO" id="GO:0010575">
    <property type="term" value="P:positive regulation of vascular endothelial growth factor production"/>
    <property type="evidence" value="ECO:0007669"/>
    <property type="project" value="TreeGrafter"/>
</dbReference>
<feature type="coiled-coil region" evidence="13">
    <location>
        <begin position="534"/>
        <end position="561"/>
    </location>
</feature>
<keyword evidence="7 15" id="KW-0732">Signal</keyword>
<evidence type="ECO:0000256" key="15">
    <source>
        <dbReference type="SAM" id="SignalP"/>
    </source>
</evidence>
<evidence type="ECO:0000259" key="16">
    <source>
        <dbReference type="Pfam" id="PF00884"/>
    </source>
</evidence>
<evidence type="ECO:0000259" key="17">
    <source>
        <dbReference type="Pfam" id="PF12548"/>
    </source>
</evidence>
<feature type="chain" id="PRO_5034294354" evidence="15">
    <location>
        <begin position="22"/>
        <end position="789"/>
    </location>
</feature>
<dbReference type="GO" id="GO:0030201">
    <property type="term" value="P:heparan sulfate proteoglycan metabolic process"/>
    <property type="evidence" value="ECO:0007669"/>
    <property type="project" value="TreeGrafter"/>
</dbReference>
<evidence type="ECO:0000256" key="2">
    <source>
        <dbReference type="ARBA" id="ARBA00004240"/>
    </source>
</evidence>
<evidence type="ECO:0000256" key="11">
    <source>
        <dbReference type="ARBA" id="ARBA00023034"/>
    </source>
</evidence>
<dbReference type="AlphaFoldDB" id="A0A8C1UQC9"/>
<dbReference type="Gene3D" id="3.40.720.10">
    <property type="entry name" value="Alkaline Phosphatase, subunit A"/>
    <property type="match status" value="2"/>
</dbReference>
<evidence type="ECO:0000313" key="19">
    <source>
        <dbReference type="Proteomes" id="UP000694700"/>
    </source>
</evidence>
<keyword evidence="9" id="KW-0256">Endoplasmic reticulum</keyword>
<dbReference type="CDD" id="cd16147">
    <property type="entry name" value="G6S"/>
    <property type="match status" value="1"/>
</dbReference>
<evidence type="ECO:0000256" key="8">
    <source>
        <dbReference type="ARBA" id="ARBA00022801"/>
    </source>
</evidence>
<evidence type="ECO:0000256" key="5">
    <source>
        <dbReference type="ARBA" id="ARBA00008779"/>
    </source>
</evidence>
<dbReference type="InterPro" id="IPR024609">
    <property type="entry name" value="Extracellular_sulfatase_C"/>
</dbReference>
<protein>
    <submittedName>
        <fullName evidence="18">Sulfatase 1</fullName>
    </submittedName>
</protein>
<feature type="domain" description="Sulfatase N-terminal" evidence="16">
    <location>
        <begin position="42"/>
        <end position="241"/>
    </location>
</feature>
<dbReference type="Proteomes" id="UP000694700">
    <property type="component" value="Unplaced"/>
</dbReference>
<dbReference type="InterPro" id="IPR024607">
    <property type="entry name" value="Sulfatase_CS"/>
</dbReference>
<dbReference type="GO" id="GO:0009986">
    <property type="term" value="C:cell surface"/>
    <property type="evidence" value="ECO:0007669"/>
    <property type="project" value="UniProtKB-SubCell"/>
</dbReference>
<evidence type="ECO:0000313" key="18">
    <source>
        <dbReference type="Ensembl" id="ENSCCRP00015038474.1"/>
    </source>
</evidence>
<keyword evidence="8" id="KW-0378">Hydrolase</keyword>
<dbReference type="SUPFAM" id="SSF53649">
    <property type="entry name" value="Alkaline phosphatase-like"/>
    <property type="match status" value="2"/>
</dbReference>
<dbReference type="GO" id="GO:0040037">
    <property type="term" value="P:negative regulation of fibroblast growth factor receptor signaling pathway"/>
    <property type="evidence" value="ECO:0007669"/>
    <property type="project" value="TreeGrafter"/>
</dbReference>
<dbReference type="GO" id="GO:0005783">
    <property type="term" value="C:endoplasmic reticulum"/>
    <property type="evidence" value="ECO:0007669"/>
    <property type="project" value="UniProtKB-SubCell"/>
</dbReference>
<evidence type="ECO:0000256" key="3">
    <source>
        <dbReference type="ARBA" id="ARBA00004241"/>
    </source>
</evidence>
<dbReference type="InterPro" id="IPR000917">
    <property type="entry name" value="Sulfatase_N"/>
</dbReference>
<evidence type="ECO:0000256" key="4">
    <source>
        <dbReference type="ARBA" id="ARBA00004348"/>
    </source>
</evidence>
<dbReference type="PANTHER" id="PTHR43108:SF1">
    <property type="entry name" value="EXTRACELLULAR SULFATASE SULF-1"/>
    <property type="match status" value="1"/>
</dbReference>
<comment type="similarity">
    <text evidence="5">Belongs to the sulfatase family.</text>
</comment>
<dbReference type="Pfam" id="PF00884">
    <property type="entry name" value="Sulfatase"/>
    <property type="match status" value="1"/>
</dbReference>
<dbReference type="GO" id="GO:0005886">
    <property type="term" value="C:plasma membrane"/>
    <property type="evidence" value="ECO:0007669"/>
    <property type="project" value="TreeGrafter"/>
</dbReference>
<organism evidence="18 19">
    <name type="scientific">Cyprinus carpio</name>
    <name type="common">Common carp</name>
    <dbReference type="NCBI Taxonomy" id="7962"/>
    <lineage>
        <taxon>Eukaryota</taxon>
        <taxon>Metazoa</taxon>
        <taxon>Chordata</taxon>
        <taxon>Craniata</taxon>
        <taxon>Vertebrata</taxon>
        <taxon>Euteleostomi</taxon>
        <taxon>Actinopterygii</taxon>
        <taxon>Neopterygii</taxon>
        <taxon>Teleostei</taxon>
        <taxon>Ostariophysi</taxon>
        <taxon>Cypriniformes</taxon>
        <taxon>Cyprinidae</taxon>
        <taxon>Cyprininae</taxon>
        <taxon>Cyprinus</taxon>
    </lineage>
</organism>
<dbReference type="PROSITE" id="PS00523">
    <property type="entry name" value="SULFATASE_1"/>
    <property type="match status" value="1"/>
</dbReference>
<feature type="compositionally biased region" description="Acidic residues" evidence="14">
    <location>
        <begin position="472"/>
        <end position="491"/>
    </location>
</feature>
<keyword evidence="6" id="KW-0479">Metal-binding</keyword>
<dbReference type="FunFam" id="3.40.720.10:FF:000122">
    <property type="entry name" value="Sulfatase 2a"/>
    <property type="match status" value="1"/>
</dbReference>
<evidence type="ECO:0000256" key="13">
    <source>
        <dbReference type="SAM" id="Coils"/>
    </source>
</evidence>
<dbReference type="GO" id="GO:0005795">
    <property type="term" value="C:Golgi stack"/>
    <property type="evidence" value="ECO:0007669"/>
    <property type="project" value="UniProtKB-SubCell"/>
</dbReference>
<evidence type="ECO:0000256" key="14">
    <source>
        <dbReference type="SAM" id="MobiDB-lite"/>
    </source>
</evidence>
<feature type="region of interest" description="Disordered" evidence="14">
    <location>
        <begin position="451"/>
        <end position="498"/>
    </location>
</feature>
<evidence type="ECO:0000256" key="7">
    <source>
        <dbReference type="ARBA" id="ARBA00022729"/>
    </source>
</evidence>
<reference evidence="18" key="1">
    <citation type="submission" date="2025-08" db="UniProtKB">
        <authorList>
            <consortium name="Ensembl"/>
        </authorList>
    </citation>
    <scope>IDENTIFICATION</scope>
</reference>
<proteinExistence type="inferred from homology"/>
<sequence length="789" mass="90949">MMQLVSLAWMMVLAAPLVCSGFTTRGQGLRGRVLGDRRNIRPNIILIMTDDQDVELGSLQVMNKTRKIMEDGGTSFTNAFVTTPMCCPSRSSMLTGKYVHNHNTYTNNENCSSPSWQAQHEPRSFAVYLNNTGYRTAFFGKYLNEYNGSYIPPGWREWVGLIKNSRFYNYTVCRNGNKEKHGADYAKDYFTDLITNDSINYFRMSKRMYPHRPVMMVISHAAPHGPEDSAPQYSELFPNASQHMNNHLVLNIDLAPTILDIAGLDTPPDMDGKSVLKLLEQEKTGNRFKPNRKPKVWRDTFLVERGKILRKKDDSEGNLNTQHSNSLPKYKKLKEVCQQAEYQTPCEQPGQKWHCVEEVSGKWRLQKCKGSLKEGSKKRVRSLHSRSYDSREKDCHCGDRPYKSAKAARRTQRQFAHSSNPSKYIPRFVHMRPARSLSVEFEGEIYDVDLQADDKTPLEPRPVSKRHHEPEGGFDSDFGLESDDGSEEMQSDDTNAVGYPNSLKVTHKCFILMNETVHCEREIYQSSRAWKDHKNFVDQEIELLQDKMKQLREVRGHLKRRRPDECDCGKKRSVDNLSLLGNSFNNHLHPFKEVMQEVDSKTQLYNEIRRRKKERKERKRQRKGDDCSLPGLTCFAHNNDHWQTAPFWNLGGFCACTSSNNNTYWCLRTINETHNTLFCEFATGFLEYFDLNSDPYQLTNAVYTVERDVLSQLHLQLMEMRSCQGHKQCNPRPKGLDAGNTPVLSLHYPFCVKEGMKHASTPLLLWLSWSLAGLQLVSQPDHLKCLKPL</sequence>
<dbReference type="GO" id="GO:0032836">
    <property type="term" value="P:glomerular basement membrane development"/>
    <property type="evidence" value="ECO:0007669"/>
    <property type="project" value="TreeGrafter"/>
</dbReference>
<dbReference type="Pfam" id="PF12548">
    <property type="entry name" value="DUF3740"/>
    <property type="match status" value="1"/>
</dbReference>
<evidence type="ECO:0000256" key="9">
    <source>
        <dbReference type="ARBA" id="ARBA00022824"/>
    </source>
</evidence>
<dbReference type="Ensembl" id="ENSCCRT00015039794.1">
    <property type="protein sequence ID" value="ENSCCRP00015038474.1"/>
    <property type="gene ID" value="ENSCCRG00015013888.1"/>
</dbReference>
<keyword evidence="13" id="KW-0175">Coiled coil</keyword>
<feature type="signal peptide" evidence="15">
    <location>
        <begin position="1"/>
        <end position="21"/>
    </location>
</feature>
<dbReference type="GO" id="GO:0008449">
    <property type="term" value="F:N-acetylglucosamine-6-sulfatase activity"/>
    <property type="evidence" value="ECO:0007669"/>
    <property type="project" value="TreeGrafter"/>
</dbReference>
<dbReference type="PANTHER" id="PTHR43108">
    <property type="entry name" value="N-ACETYLGLUCOSAMINE-6-SULFATASE FAMILY MEMBER"/>
    <property type="match status" value="1"/>
</dbReference>
<dbReference type="InterPro" id="IPR017850">
    <property type="entry name" value="Alkaline_phosphatase_core_sf"/>
</dbReference>
<evidence type="ECO:0000256" key="12">
    <source>
        <dbReference type="ARBA" id="ARBA00023180"/>
    </source>
</evidence>
<evidence type="ECO:0000256" key="10">
    <source>
        <dbReference type="ARBA" id="ARBA00022837"/>
    </source>
</evidence>
<accession>A0A8C1UQC9</accession>
<keyword evidence="11" id="KW-0333">Golgi apparatus</keyword>
<dbReference type="GO" id="GO:0030177">
    <property type="term" value="P:positive regulation of Wnt signaling pathway"/>
    <property type="evidence" value="ECO:0007669"/>
    <property type="project" value="TreeGrafter"/>
</dbReference>